<proteinExistence type="inferred from homology"/>
<dbReference type="PROSITE" id="PS01090">
    <property type="entry name" value="TATD_2"/>
    <property type="match status" value="1"/>
</dbReference>
<dbReference type="GO" id="GO:0046872">
    <property type="term" value="F:metal ion binding"/>
    <property type="evidence" value="ECO:0007669"/>
    <property type="project" value="UniProtKB-KW"/>
</dbReference>
<dbReference type="OrthoDB" id="413993at2759"/>
<dbReference type="InterPro" id="IPR018228">
    <property type="entry name" value="DNase_TatD-rel_CS"/>
</dbReference>
<dbReference type="GO" id="GO:0005829">
    <property type="term" value="C:cytosol"/>
    <property type="evidence" value="ECO:0007669"/>
    <property type="project" value="TreeGrafter"/>
</dbReference>
<evidence type="ECO:0000313" key="8">
    <source>
        <dbReference type="EMBL" id="CRK95643.1"/>
    </source>
</evidence>
<dbReference type="CDD" id="cd01310">
    <property type="entry name" value="TatD_DNAse"/>
    <property type="match status" value="1"/>
</dbReference>
<reference evidence="8 9" key="1">
    <citation type="submission" date="2015-04" db="EMBL/GenBank/DDBJ databases">
        <authorList>
            <person name="Syromyatnikov M.Y."/>
            <person name="Popov V.N."/>
        </authorList>
    </citation>
    <scope>NUCLEOTIDE SEQUENCE [LARGE SCALE GENOMIC DNA]</scope>
</reference>
<evidence type="ECO:0000256" key="7">
    <source>
        <dbReference type="PIRSR" id="PIRSR005902-1"/>
    </source>
</evidence>
<evidence type="ECO:0000256" key="6">
    <source>
        <dbReference type="ARBA" id="ARBA00045223"/>
    </source>
</evidence>
<dbReference type="EMBL" id="CVRI01000042">
    <property type="protein sequence ID" value="CRK95643.1"/>
    <property type="molecule type" value="Genomic_DNA"/>
</dbReference>
<comment type="similarity">
    <text evidence="1">Belongs to the metallo-dependent hydrolases superfamily. TatD-type hydrolase family.</text>
</comment>
<dbReference type="GO" id="GO:0008310">
    <property type="term" value="F:single-stranded DNA 3'-5' DNA exonuclease activity"/>
    <property type="evidence" value="ECO:0007669"/>
    <property type="project" value="TreeGrafter"/>
</dbReference>
<evidence type="ECO:0000256" key="3">
    <source>
        <dbReference type="ARBA" id="ARBA00022723"/>
    </source>
</evidence>
<gene>
    <name evidence="8" type="ORF">CLUMA_CG009101</name>
</gene>
<protein>
    <recommendedName>
        <fullName evidence="5">Deoxyribonuclease TATDN1</fullName>
    </recommendedName>
</protein>
<dbReference type="PANTHER" id="PTHR10060:SF15">
    <property type="entry name" value="DEOXYRIBONUCLEASE TATDN1"/>
    <property type="match status" value="1"/>
</dbReference>
<sequence>MAAENVTENNLSELYENLIVIDCGANLTNKKFFRDLDLVLKRSKDSGVQKILVHGSNVKSCKEALRLTRIYPGIIYSSCGIHPMDSKNVIEEPSSWIEFEEIAQQPEVVAIGPCGLDYHRDVSDSDQQKEMFRRQIKLACDLQKPILVHERSAQEDVMEIISSFPNTPPKIIRSFMGTIEEANLYLESGFYLGLTGFLCKDKSENSVRKLLESNLIPLDRLLVESDAPFMYPNTRASKLSATVKSGLTERSLMFLHRYCTFQRNEPCCLPALVELIAAFMQKKPEDIALSTAFNALKLFGLSQ</sequence>
<keyword evidence="2" id="KW-0540">Nuclease</keyword>
<dbReference type="Gene3D" id="3.20.20.140">
    <property type="entry name" value="Metal-dependent hydrolases"/>
    <property type="match status" value="1"/>
</dbReference>
<comment type="function">
    <text evidence="6">Deoxyribonuclease which catalyzes (in vitro) the decatenation of kinetoplast DNA, which are circular DNA catenated to each other, producing linear DNA molecules. Plays an important role in chromosomal segregation and cell cycle progression during eye development probably via its DNA decatenation activity.</text>
</comment>
<dbReference type="InterPro" id="IPR032466">
    <property type="entry name" value="Metal_Hydrolase"/>
</dbReference>
<feature type="binding site" evidence="7">
    <location>
        <position position="149"/>
    </location>
    <ligand>
        <name>a divalent metal cation</name>
        <dbReference type="ChEBI" id="CHEBI:60240"/>
        <label>2</label>
    </ligand>
</feature>
<keyword evidence="4" id="KW-0378">Hydrolase</keyword>
<dbReference type="Proteomes" id="UP000183832">
    <property type="component" value="Unassembled WGS sequence"/>
</dbReference>
<evidence type="ECO:0000256" key="4">
    <source>
        <dbReference type="ARBA" id="ARBA00022801"/>
    </source>
</evidence>
<evidence type="ECO:0000256" key="1">
    <source>
        <dbReference type="ARBA" id="ARBA00009275"/>
    </source>
</evidence>
<dbReference type="PIRSF" id="PIRSF005902">
    <property type="entry name" value="DNase_TatD"/>
    <property type="match status" value="1"/>
</dbReference>
<keyword evidence="9" id="KW-1185">Reference proteome</keyword>
<dbReference type="Pfam" id="PF01026">
    <property type="entry name" value="TatD_DNase"/>
    <property type="match status" value="1"/>
</dbReference>
<dbReference type="InterPro" id="IPR050891">
    <property type="entry name" value="TatD-type_Hydrolase"/>
</dbReference>
<dbReference type="AlphaFoldDB" id="A0A1J1I626"/>
<organism evidence="8 9">
    <name type="scientific">Clunio marinus</name>
    <dbReference type="NCBI Taxonomy" id="568069"/>
    <lineage>
        <taxon>Eukaryota</taxon>
        <taxon>Metazoa</taxon>
        <taxon>Ecdysozoa</taxon>
        <taxon>Arthropoda</taxon>
        <taxon>Hexapoda</taxon>
        <taxon>Insecta</taxon>
        <taxon>Pterygota</taxon>
        <taxon>Neoptera</taxon>
        <taxon>Endopterygota</taxon>
        <taxon>Diptera</taxon>
        <taxon>Nematocera</taxon>
        <taxon>Chironomoidea</taxon>
        <taxon>Chironomidae</taxon>
        <taxon>Clunio</taxon>
    </lineage>
</organism>
<evidence type="ECO:0000256" key="5">
    <source>
        <dbReference type="ARBA" id="ARBA00039767"/>
    </source>
</evidence>
<evidence type="ECO:0000256" key="2">
    <source>
        <dbReference type="ARBA" id="ARBA00022722"/>
    </source>
</evidence>
<feature type="binding site" evidence="7">
    <location>
        <position position="226"/>
    </location>
    <ligand>
        <name>a divalent metal cation</name>
        <dbReference type="ChEBI" id="CHEBI:60240"/>
        <label>1</label>
    </ligand>
</feature>
<dbReference type="STRING" id="568069.A0A1J1I626"/>
<keyword evidence="3 7" id="KW-0479">Metal-binding</keyword>
<accession>A0A1J1I626</accession>
<dbReference type="PANTHER" id="PTHR10060">
    <property type="entry name" value="TATD FAMILY DEOXYRIBONUCLEASE"/>
    <property type="match status" value="1"/>
</dbReference>
<name>A0A1J1I626_9DIPT</name>
<dbReference type="InterPro" id="IPR001130">
    <property type="entry name" value="TatD-like"/>
</dbReference>
<evidence type="ECO:0000313" key="9">
    <source>
        <dbReference type="Proteomes" id="UP000183832"/>
    </source>
</evidence>
<dbReference type="SUPFAM" id="SSF51556">
    <property type="entry name" value="Metallo-dependent hydrolases"/>
    <property type="match status" value="1"/>
</dbReference>